<dbReference type="PANTHER" id="PTHR42866">
    <property type="entry name" value="3-DEOXY-MANNO-OCTULOSONATE CYTIDYLYLTRANSFERASE"/>
    <property type="match status" value="1"/>
</dbReference>
<sequence>MKVVAIIQARMGSNRLPGKVLKKICDIPVVIHVVNRVKQCRSIEDIIVATSIKKENDELVDLLKKENIKFFRGSEDDVLGRFYRAAKENKADIILRVTSDNPLIDYGLLDGLVEKLLEDNLDYCCNDKYPIGSSGEAFTFEALKKAFENAEKQYDREHVTPYIKKHKEIFKQDIISNYKDLSNVRITLDTIEDYQFISKIYENLFDKYPYFTTEDIITFLESKGMIK</sequence>
<dbReference type="InterPro" id="IPR003329">
    <property type="entry name" value="Cytidylyl_trans"/>
</dbReference>
<gene>
    <name evidence="1" type="ORF">SAMN02745912_00688</name>
</gene>
<dbReference type="Gene3D" id="3.90.550.10">
    <property type="entry name" value="Spore Coat Polysaccharide Biosynthesis Protein SpsA, Chain A"/>
    <property type="match status" value="1"/>
</dbReference>
<name>A0A1M6L6Q3_PARC5</name>
<dbReference type="EMBL" id="FRAG01000005">
    <property type="protein sequence ID" value="SHJ66901.1"/>
    <property type="molecule type" value="Genomic_DNA"/>
</dbReference>
<reference evidence="1 2" key="1">
    <citation type="submission" date="2016-11" db="EMBL/GenBank/DDBJ databases">
        <authorList>
            <person name="Jaros S."/>
            <person name="Januszkiewicz K."/>
            <person name="Wedrychowicz H."/>
        </authorList>
    </citation>
    <scope>NUCLEOTIDE SEQUENCE [LARGE SCALE GENOMIC DNA]</scope>
    <source>
        <strain evidence="1 2">DSM 15212</strain>
    </source>
</reference>
<dbReference type="RefSeq" id="WP_073146979.1">
    <property type="nucleotide sequence ID" value="NZ_FRAG01000005.1"/>
</dbReference>
<dbReference type="GO" id="GO:0005829">
    <property type="term" value="C:cytosol"/>
    <property type="evidence" value="ECO:0007669"/>
    <property type="project" value="TreeGrafter"/>
</dbReference>
<dbReference type="SUPFAM" id="SSF53448">
    <property type="entry name" value="Nucleotide-diphospho-sugar transferases"/>
    <property type="match status" value="1"/>
</dbReference>
<dbReference type="CDD" id="cd02518">
    <property type="entry name" value="GT2_SpsF"/>
    <property type="match status" value="1"/>
</dbReference>
<evidence type="ECO:0000313" key="2">
    <source>
        <dbReference type="Proteomes" id="UP000184465"/>
    </source>
</evidence>
<protein>
    <submittedName>
        <fullName evidence="1">Spore coat polysaccharide biosynthesis protein SpsF</fullName>
    </submittedName>
</protein>
<dbReference type="InterPro" id="IPR029044">
    <property type="entry name" value="Nucleotide-diphossugar_trans"/>
</dbReference>
<organism evidence="1 2">
    <name type="scientific">Paramaledivibacter caminithermalis (strain DSM 15212 / CIP 107654 / DViRD3)</name>
    <name type="common">Clostridium caminithermale</name>
    <dbReference type="NCBI Taxonomy" id="1121301"/>
    <lineage>
        <taxon>Bacteria</taxon>
        <taxon>Bacillati</taxon>
        <taxon>Bacillota</taxon>
        <taxon>Clostridia</taxon>
        <taxon>Peptostreptococcales</taxon>
        <taxon>Caminicellaceae</taxon>
        <taxon>Paramaledivibacter</taxon>
    </lineage>
</organism>
<proteinExistence type="predicted"/>
<dbReference type="Pfam" id="PF02348">
    <property type="entry name" value="CTP_transf_3"/>
    <property type="match status" value="1"/>
</dbReference>
<dbReference type="OrthoDB" id="9815559at2"/>
<dbReference type="AlphaFoldDB" id="A0A1M6L6Q3"/>
<evidence type="ECO:0000313" key="1">
    <source>
        <dbReference type="EMBL" id="SHJ66901.1"/>
    </source>
</evidence>
<accession>A0A1M6L6Q3</accession>
<dbReference type="STRING" id="1121301.SAMN02745912_00688"/>
<keyword evidence="2" id="KW-1185">Reference proteome</keyword>
<dbReference type="PANTHER" id="PTHR42866:SF1">
    <property type="entry name" value="SPORE COAT POLYSACCHARIDE BIOSYNTHESIS PROTEIN SPSF"/>
    <property type="match status" value="1"/>
</dbReference>
<dbReference type="Proteomes" id="UP000184465">
    <property type="component" value="Unassembled WGS sequence"/>
</dbReference>